<evidence type="ECO:0000313" key="3">
    <source>
        <dbReference type="Proteomes" id="UP000269289"/>
    </source>
</evidence>
<accession>A0A3M2JND1</accession>
<comment type="caution">
    <text evidence="2">The sequence shown here is derived from an EMBL/GenBank/DDBJ whole genome shotgun (WGS) entry which is preliminary data.</text>
</comment>
<evidence type="ECO:0000313" key="2">
    <source>
        <dbReference type="EMBL" id="RMI13103.1"/>
    </source>
</evidence>
<evidence type="ECO:0000256" key="1">
    <source>
        <dbReference type="SAM" id="Phobius"/>
    </source>
</evidence>
<organism evidence="2 3">
    <name type="scientific">Cellulomonas triticagri</name>
    <dbReference type="NCBI Taxonomy" id="2483352"/>
    <lineage>
        <taxon>Bacteria</taxon>
        <taxon>Bacillati</taxon>
        <taxon>Actinomycetota</taxon>
        <taxon>Actinomycetes</taxon>
        <taxon>Micrococcales</taxon>
        <taxon>Cellulomonadaceae</taxon>
        <taxon>Cellulomonas</taxon>
    </lineage>
</organism>
<gene>
    <name evidence="2" type="ORF">EBM89_05900</name>
</gene>
<keyword evidence="3" id="KW-1185">Reference proteome</keyword>
<feature type="transmembrane region" description="Helical" evidence="1">
    <location>
        <begin position="18"/>
        <end position="38"/>
    </location>
</feature>
<dbReference type="EMBL" id="RFFI01000022">
    <property type="protein sequence ID" value="RMI13103.1"/>
    <property type="molecule type" value="Genomic_DNA"/>
</dbReference>
<keyword evidence="1" id="KW-0472">Membrane</keyword>
<proteinExistence type="predicted"/>
<name>A0A3M2JND1_9CELL</name>
<evidence type="ECO:0008006" key="4">
    <source>
        <dbReference type="Google" id="ProtNLM"/>
    </source>
</evidence>
<dbReference type="AlphaFoldDB" id="A0A3M2JND1"/>
<dbReference type="Proteomes" id="UP000269289">
    <property type="component" value="Unassembled WGS sequence"/>
</dbReference>
<dbReference type="OrthoDB" id="4822444at2"/>
<keyword evidence="1" id="KW-0812">Transmembrane</keyword>
<reference evidence="2 3" key="1">
    <citation type="submission" date="2018-10" db="EMBL/GenBank/DDBJ databases">
        <title>Isolation, diversity and antifungal activity of actinobacteria from wheat.</title>
        <authorList>
            <person name="Han C."/>
        </authorList>
    </citation>
    <scope>NUCLEOTIDE SEQUENCE [LARGE SCALE GENOMIC DNA]</scope>
    <source>
        <strain evidence="2 3">NEAU-YY56</strain>
    </source>
</reference>
<sequence length="249" mass="26185">MRERLGRDDRGTTLTETLVVMVIMSIVVITTASLTIGITRTTAQNSTRQDQIDSARTSVERVSKTVRTSVRPSQLLSGCAGACLDASAFMSGSTLSMKFFANLDNVNAAVGPSQVSYTVATSGADAGVLLERVQVPDPVSPTSNGWVYCDPDASGASTECKKRLTVRRYASGVDTSKPVFTYWGADGGQLIPGGSGALSAADLKKVIAVEVTLKVSSSRPNSPGPTTYIQRITLPNAQAFVQQGEDSTP</sequence>
<protein>
    <recommendedName>
        <fullName evidence="4">Type II secretion system protein</fullName>
    </recommendedName>
</protein>
<keyword evidence="1" id="KW-1133">Transmembrane helix</keyword>